<evidence type="ECO:0000256" key="1">
    <source>
        <dbReference type="SAM" id="MobiDB-lite"/>
    </source>
</evidence>
<evidence type="ECO:0000313" key="4">
    <source>
        <dbReference type="Proteomes" id="UP000275267"/>
    </source>
</evidence>
<organism evidence="3 4">
    <name type="scientific">Panicum miliaceum</name>
    <name type="common">Proso millet</name>
    <name type="synonym">Broomcorn millet</name>
    <dbReference type="NCBI Taxonomy" id="4540"/>
    <lineage>
        <taxon>Eukaryota</taxon>
        <taxon>Viridiplantae</taxon>
        <taxon>Streptophyta</taxon>
        <taxon>Embryophyta</taxon>
        <taxon>Tracheophyta</taxon>
        <taxon>Spermatophyta</taxon>
        <taxon>Magnoliopsida</taxon>
        <taxon>Liliopsida</taxon>
        <taxon>Poales</taxon>
        <taxon>Poaceae</taxon>
        <taxon>PACMAD clade</taxon>
        <taxon>Panicoideae</taxon>
        <taxon>Panicodae</taxon>
        <taxon>Paniceae</taxon>
        <taxon>Panicinae</taxon>
        <taxon>Panicum</taxon>
        <taxon>Panicum sect. Panicum</taxon>
    </lineage>
</organism>
<proteinExistence type="predicted"/>
<feature type="compositionally biased region" description="Low complexity" evidence="1">
    <location>
        <begin position="24"/>
        <end position="35"/>
    </location>
</feature>
<dbReference type="Proteomes" id="UP000275267">
    <property type="component" value="Unassembled WGS sequence"/>
</dbReference>
<dbReference type="InterPro" id="IPR036047">
    <property type="entry name" value="F-box-like_dom_sf"/>
</dbReference>
<dbReference type="EMBL" id="PQIB02000017">
    <property type="protein sequence ID" value="RLM58569.1"/>
    <property type="molecule type" value="Genomic_DNA"/>
</dbReference>
<dbReference type="InterPro" id="IPR053197">
    <property type="entry name" value="F-box_SCFL_complex_component"/>
</dbReference>
<dbReference type="PANTHER" id="PTHR34223">
    <property type="entry name" value="OS11G0201299 PROTEIN"/>
    <property type="match status" value="1"/>
</dbReference>
<dbReference type="Gene3D" id="1.20.1280.50">
    <property type="match status" value="1"/>
</dbReference>
<dbReference type="SUPFAM" id="SSF52047">
    <property type="entry name" value="RNI-like"/>
    <property type="match status" value="1"/>
</dbReference>
<evidence type="ECO:0000313" key="3">
    <source>
        <dbReference type="EMBL" id="RLM58569.1"/>
    </source>
</evidence>
<sequence>MAHIFLSFSPTKGPRPCPNRLPASSSVFDSPLPSSARARGDPFPLVLASAGEASSRHTGEAIAQPDACHVLDGMSEGSGAARSKRQAAASGSDRLGALPDGLLQDILSFLPSPAVVRTCVLAHRWRDLWKGVPALRITRDVARRYWGPTALNGFVNHLLFLRERSPLRVAEFNTKDGGDFDEAVRYLELWVRYSLSCQVAKLCVACDDELERWLLPKGLITSEHLTTLELILVMSEHDLDFSSCVSLQDLKMESSSIYCNRIASPSLKRLRISECRFLGDVRTQISAPNLISLLLDSCTQRTPLLESMPVLVEAVVSLQNCSDFCRNGYEVGDCGDESCWGCQDSNYGKNTCVLLQGLSSCTNLELISATAPTKPTSSFIFRKDLTQCPVFSKLKTLLLDDWCITTNHGTLICFLQHSPVLEKLILHFSKTHGNLVEMGASYDLRKQPLALKDLSVEVQFDEGDERVLKVLDVLCSYGLPPEKIKIQYPLELIGI</sequence>
<dbReference type="PROSITE" id="PS50181">
    <property type="entry name" value="FBOX"/>
    <property type="match status" value="1"/>
</dbReference>
<dbReference type="PANTHER" id="PTHR34223:SF88">
    <property type="entry name" value="OS11G0200950 PROTEIN"/>
    <property type="match status" value="1"/>
</dbReference>
<name>A0A3L6PMP1_PANMI</name>
<feature type="domain" description="F-box" evidence="2">
    <location>
        <begin position="92"/>
        <end position="128"/>
    </location>
</feature>
<dbReference type="Pfam" id="PF00646">
    <property type="entry name" value="F-box"/>
    <property type="match status" value="1"/>
</dbReference>
<reference evidence="4" key="1">
    <citation type="journal article" date="2019" name="Nat. Commun.">
        <title>The genome of broomcorn millet.</title>
        <authorList>
            <person name="Zou C."/>
            <person name="Miki D."/>
            <person name="Li D."/>
            <person name="Tang Q."/>
            <person name="Xiao L."/>
            <person name="Rajput S."/>
            <person name="Deng P."/>
            <person name="Jia W."/>
            <person name="Huang R."/>
            <person name="Zhang M."/>
            <person name="Sun Y."/>
            <person name="Hu J."/>
            <person name="Fu X."/>
            <person name="Schnable P.S."/>
            <person name="Li F."/>
            <person name="Zhang H."/>
            <person name="Feng B."/>
            <person name="Zhu X."/>
            <person name="Liu R."/>
            <person name="Schnable J.C."/>
            <person name="Zhu J.-K."/>
            <person name="Zhang H."/>
        </authorList>
    </citation>
    <scope>NUCLEOTIDE SEQUENCE [LARGE SCALE GENOMIC DNA]</scope>
</reference>
<dbReference type="AlphaFoldDB" id="A0A3L6PMP1"/>
<keyword evidence="4" id="KW-1185">Reference proteome</keyword>
<feature type="region of interest" description="Disordered" evidence="1">
    <location>
        <begin position="1"/>
        <end position="35"/>
    </location>
</feature>
<protein>
    <recommendedName>
        <fullName evidence="2">F-box domain-containing protein</fullName>
    </recommendedName>
</protein>
<dbReference type="OrthoDB" id="591930at2759"/>
<comment type="caution">
    <text evidence="3">The sequence shown here is derived from an EMBL/GenBank/DDBJ whole genome shotgun (WGS) entry which is preliminary data.</text>
</comment>
<accession>A0A3L6PMP1</accession>
<evidence type="ECO:0000259" key="2">
    <source>
        <dbReference type="PROSITE" id="PS50181"/>
    </source>
</evidence>
<dbReference type="SUPFAM" id="SSF81383">
    <property type="entry name" value="F-box domain"/>
    <property type="match status" value="1"/>
</dbReference>
<dbReference type="STRING" id="4540.A0A3L6PMP1"/>
<dbReference type="InterPro" id="IPR001810">
    <property type="entry name" value="F-box_dom"/>
</dbReference>
<gene>
    <name evidence="3" type="ORF">C2845_PM18G09900</name>
</gene>